<dbReference type="Gene3D" id="3.20.10.10">
    <property type="entry name" value="D-amino Acid Aminotransferase, subunit A, domain 2"/>
    <property type="match status" value="1"/>
</dbReference>
<evidence type="ECO:0000256" key="1">
    <source>
        <dbReference type="ARBA" id="ARBA00009320"/>
    </source>
</evidence>
<dbReference type="InterPro" id="IPR001544">
    <property type="entry name" value="Aminotrans_IV"/>
</dbReference>
<dbReference type="RefSeq" id="WP_052592768.1">
    <property type="nucleotide sequence ID" value="NZ_CP011112.1"/>
</dbReference>
<accession>A0A0K1JJM1</accession>
<evidence type="ECO:0000313" key="3">
    <source>
        <dbReference type="Proteomes" id="UP000066480"/>
    </source>
</evidence>
<dbReference type="SUPFAM" id="SSF56752">
    <property type="entry name" value="D-aminoacid aminotransferase-like PLP-dependent enzymes"/>
    <property type="match status" value="1"/>
</dbReference>
<name>A0A0K1JJM1_9MICO</name>
<dbReference type="InterPro" id="IPR050571">
    <property type="entry name" value="Class-IV_PLP-Dep_Aminotrnsfr"/>
</dbReference>
<dbReference type="EMBL" id="CP011112">
    <property type="protein sequence ID" value="AKU16906.1"/>
    <property type="molecule type" value="Genomic_DNA"/>
</dbReference>
<dbReference type="GO" id="GO:0046394">
    <property type="term" value="P:carboxylic acid biosynthetic process"/>
    <property type="evidence" value="ECO:0007669"/>
    <property type="project" value="UniProtKB-ARBA"/>
</dbReference>
<evidence type="ECO:0000313" key="2">
    <source>
        <dbReference type="EMBL" id="AKU16906.1"/>
    </source>
</evidence>
<keyword evidence="3" id="KW-1185">Reference proteome</keyword>
<keyword evidence="2" id="KW-0032">Aminotransferase</keyword>
<dbReference type="Pfam" id="PF01063">
    <property type="entry name" value="Aminotran_4"/>
    <property type="match status" value="1"/>
</dbReference>
<dbReference type="PANTHER" id="PTHR42743:SF13">
    <property type="entry name" value="P-LOOP CONTAINING NUCLEOSIDE TRIPHOSPHATE HYDROLASE PROTEIN"/>
    <property type="match status" value="1"/>
</dbReference>
<dbReference type="OrthoDB" id="8912228at2"/>
<dbReference type="AlphaFoldDB" id="A0A0K1JJM1"/>
<dbReference type="GO" id="GO:0008483">
    <property type="term" value="F:transaminase activity"/>
    <property type="evidence" value="ECO:0007669"/>
    <property type="project" value="UniProtKB-KW"/>
</dbReference>
<protein>
    <submittedName>
        <fullName evidence="2">Branched-chain amino acid aminotransferase</fullName>
    </submittedName>
</protein>
<dbReference type="InterPro" id="IPR036038">
    <property type="entry name" value="Aminotransferase-like"/>
</dbReference>
<dbReference type="NCBIfam" id="NF006734">
    <property type="entry name" value="PRK09266.1"/>
    <property type="match status" value="1"/>
</dbReference>
<organism evidence="2 3">
    <name type="scientific">Luteipulveratus mongoliensis</name>
    <dbReference type="NCBI Taxonomy" id="571913"/>
    <lineage>
        <taxon>Bacteria</taxon>
        <taxon>Bacillati</taxon>
        <taxon>Actinomycetota</taxon>
        <taxon>Actinomycetes</taxon>
        <taxon>Micrococcales</taxon>
        <taxon>Dermacoccaceae</taxon>
        <taxon>Luteipulveratus</taxon>
    </lineage>
</organism>
<keyword evidence="2" id="KW-0808">Transferase</keyword>
<dbReference type="InterPro" id="IPR043131">
    <property type="entry name" value="BCAT-like_N"/>
</dbReference>
<dbReference type="STRING" id="571913.VV02_15260"/>
<proteinExistence type="inferred from homology"/>
<gene>
    <name evidence="2" type="ORF">VV02_15260</name>
</gene>
<comment type="similarity">
    <text evidence="1">Belongs to the class-IV pyridoxal-phosphate-dependent aminotransferase family.</text>
</comment>
<dbReference type="InterPro" id="IPR043132">
    <property type="entry name" value="BCAT-like_C"/>
</dbReference>
<dbReference type="PATRIC" id="fig|571913.6.peg.3098"/>
<sequence>MTAFAVHQNGTPATVDHLAPVVFAGGAHFTAMQIRSGAVRGLDLHLDRLRHASTEMFGTHLPDDQIRGYLRQAIEAARADASLSCFVAPRPERGGSTAAAALDVFIRTGPPADPPEGPLALDVVDYQRHLAPLKHVGEVAKSYYLRHAVSRGFDDAAFVDSRGRLSEATIWNLAFWDGTSVVWPEADLLRGITMQVLSRQLKARGVPQRTQDIRADSLEPFSAAVVMNSWTPAIVVDRIGDHSFADGGSDFAALLHQTYDAESPALP</sequence>
<dbReference type="KEGG" id="lmoi:VV02_15260"/>
<dbReference type="PANTHER" id="PTHR42743">
    <property type="entry name" value="AMINO-ACID AMINOTRANSFERASE"/>
    <property type="match status" value="1"/>
</dbReference>
<dbReference type="Gene3D" id="3.30.470.10">
    <property type="match status" value="1"/>
</dbReference>
<reference evidence="2 3" key="1">
    <citation type="submission" date="2015-03" db="EMBL/GenBank/DDBJ databases">
        <title>Luteipulveratus halotolerans sp. nov., a novel actinobacterium (Dermacoccaceae) from Sarawak, Malaysia.</title>
        <authorList>
            <person name="Juboi H."/>
            <person name="Basik A."/>
            <person name="Shamsul S.S."/>
            <person name="Arnold P."/>
            <person name="Schmitt E.K."/>
            <person name="Sanglier J.-J."/>
            <person name="Yeo T."/>
        </authorList>
    </citation>
    <scope>NUCLEOTIDE SEQUENCE [LARGE SCALE GENOMIC DNA]</scope>
    <source>
        <strain evidence="2 3">MN07-A0370</strain>
    </source>
</reference>
<dbReference type="Proteomes" id="UP000066480">
    <property type="component" value="Chromosome"/>
</dbReference>